<feature type="domain" description="HTH IS21-type" evidence="1">
    <location>
        <begin position="226"/>
        <end position="290"/>
    </location>
</feature>
<name>V9XKZ9_9NOCA</name>
<organism evidence="2 3">
    <name type="scientific">Rhodococcus pyridinivorans SB3094</name>
    <dbReference type="NCBI Taxonomy" id="1435356"/>
    <lineage>
        <taxon>Bacteria</taxon>
        <taxon>Bacillati</taxon>
        <taxon>Actinomycetota</taxon>
        <taxon>Actinomycetes</taxon>
        <taxon>Mycobacteriales</taxon>
        <taxon>Nocardiaceae</taxon>
        <taxon>Rhodococcus</taxon>
    </lineage>
</organism>
<dbReference type="NCBIfam" id="NF033550">
    <property type="entry name" value="transpos_ISL3"/>
    <property type="match status" value="1"/>
</dbReference>
<evidence type="ECO:0000313" key="3">
    <source>
        <dbReference type="Proteomes" id="UP000018781"/>
    </source>
</evidence>
<dbReference type="eggNOG" id="COG3464">
    <property type="taxonomic scope" value="Bacteria"/>
</dbReference>
<dbReference type="InterPro" id="IPR017894">
    <property type="entry name" value="HTH_IS21_transposase_type"/>
</dbReference>
<gene>
    <name evidence="2" type="ORF">Y013_25805</name>
</gene>
<keyword evidence="2" id="KW-0614">Plasmid</keyword>
<accession>V9XKZ9</accession>
<dbReference type="Proteomes" id="UP000018781">
    <property type="component" value="Plasmid unnamed"/>
</dbReference>
<dbReference type="InterPro" id="IPR002560">
    <property type="entry name" value="Transposase_DDE"/>
</dbReference>
<dbReference type="HOGENOM" id="CLU_029608_5_1_11"/>
<dbReference type="InterPro" id="IPR047951">
    <property type="entry name" value="Transpos_ISL3"/>
</dbReference>
<dbReference type="PANTHER" id="PTHR33498:SF1">
    <property type="entry name" value="TRANSPOSASE FOR INSERTION SEQUENCE ELEMENT IS1557"/>
    <property type="match status" value="1"/>
</dbReference>
<dbReference type="PROSITE" id="PS50531">
    <property type="entry name" value="HTH_IS21"/>
    <property type="match status" value="1"/>
</dbReference>
<evidence type="ECO:0000313" key="2">
    <source>
        <dbReference type="EMBL" id="AHD24131.1"/>
    </source>
</evidence>
<sequence length="465" mass="51876">MVLRVRRFLCPNGQCSRRTFAEQIDGLTSAYARRTRLLTAIFERIGLALAGRAGARLADALGMPVGRSTLLRLVRSLPEPPVHPVEVLGIDDFALRKRHRYGTVLVDMNTHRPIDVLPDRRADTVAAWLAGRPGTAVICRDRAGAYAEAARTGAPEAIEVADRWHLWHNLAATVEKTVAAHHHCLRSALEAQSSPDPTTCETQRKLAGEMLAARQASPRLTERTKRRFAQVAALKTKGLSIAAICRELGLARNTVRRFYRATEVDELLGSARAGRPRLLDGFTDYLHVRWGDGQTSAAVLYEELRAMGYRGSYTTVRSYVRLLRHAGAAPLRGSVPKVRQITSWMLRHPRDLTDEDRIGLKQVLAGCRHLEATAAHVTDFAQILTERRGENLNTWMAAVRADDLPHLHRFVRGLDADHDAVRNGLTLPYSSGAVEGHVNRIKMLKRQMYGRAGFDLLRKRILLGY</sequence>
<evidence type="ECO:0000259" key="1">
    <source>
        <dbReference type="PROSITE" id="PS50531"/>
    </source>
</evidence>
<reference evidence="2 3" key="1">
    <citation type="journal article" date="2014" name="Genome Announc.">
        <title>Complete Genome of Rhodococcus pyridinivorans SB3094, a Methyl-Ethyl-Ketone-Degrading Bacterium Used for Bioaugmentation.</title>
        <authorList>
            <person name="Dueholm M.S."/>
            <person name="Albertsen M."/>
            <person name="D'Imperio S."/>
            <person name="Tale V.P."/>
            <person name="Lewis D."/>
            <person name="Nielsen P.H."/>
            <person name="Nielsen J.L."/>
        </authorList>
    </citation>
    <scope>NUCLEOTIDE SEQUENCE [LARGE SCALE GENOMIC DNA]</scope>
    <source>
        <strain evidence="3">SB3094</strain>
        <plasmid evidence="3">1</plasmid>
    </source>
</reference>
<dbReference type="PATRIC" id="fig|1435356.3.peg.5196"/>
<dbReference type="PANTHER" id="PTHR33498">
    <property type="entry name" value="TRANSPOSASE FOR INSERTION SEQUENCE ELEMENT IS1557"/>
    <property type="match status" value="1"/>
</dbReference>
<dbReference type="Pfam" id="PF01610">
    <property type="entry name" value="DDE_Tnp_ISL3"/>
    <property type="match status" value="2"/>
</dbReference>
<dbReference type="AlphaFoldDB" id="V9XKZ9"/>
<proteinExistence type="predicted"/>
<geneLocation type="plasmid" evidence="3">
    <name>1</name>
</geneLocation>
<dbReference type="KEGG" id="rpy:Y013_25805"/>
<dbReference type="EMBL" id="CP006997">
    <property type="protein sequence ID" value="AHD24131.1"/>
    <property type="molecule type" value="Genomic_DNA"/>
</dbReference>
<protein>
    <submittedName>
        <fullName evidence="2">Transposase IS6</fullName>
    </submittedName>
</protein>